<reference evidence="2" key="1">
    <citation type="submission" date="2022-04" db="EMBL/GenBank/DDBJ databases">
        <title>A functionally conserved STORR gene fusion in Papaver species that diverged 16.8 million years ago.</title>
        <authorList>
            <person name="Catania T."/>
        </authorList>
    </citation>
    <scope>NUCLEOTIDE SEQUENCE</scope>
    <source>
        <strain evidence="2">S-188037</strain>
    </source>
</reference>
<feature type="region of interest" description="Disordered" evidence="1">
    <location>
        <begin position="42"/>
        <end position="66"/>
    </location>
</feature>
<comment type="caution">
    <text evidence="2">The sequence shown here is derived from an EMBL/GenBank/DDBJ whole genome shotgun (WGS) entry which is preliminary data.</text>
</comment>
<accession>A0AAD4SV59</accession>
<sequence length="66" mass="6830">MRLKKTIGAAGVITLGVVSVTDLNIHARSTSSRSAAALALSAGDDYSRSSTTDANPGKIWAPEHSF</sequence>
<organism evidence="2 3">
    <name type="scientific">Papaver atlanticum</name>
    <dbReference type="NCBI Taxonomy" id="357466"/>
    <lineage>
        <taxon>Eukaryota</taxon>
        <taxon>Viridiplantae</taxon>
        <taxon>Streptophyta</taxon>
        <taxon>Embryophyta</taxon>
        <taxon>Tracheophyta</taxon>
        <taxon>Spermatophyta</taxon>
        <taxon>Magnoliopsida</taxon>
        <taxon>Ranunculales</taxon>
        <taxon>Papaveraceae</taxon>
        <taxon>Papaveroideae</taxon>
        <taxon>Papaver</taxon>
    </lineage>
</organism>
<dbReference type="Proteomes" id="UP001202328">
    <property type="component" value="Unassembled WGS sequence"/>
</dbReference>
<name>A0AAD4SV59_9MAGN</name>
<gene>
    <name evidence="2" type="ORF">MKW98_009766</name>
</gene>
<protein>
    <submittedName>
        <fullName evidence="2">Uncharacterized protein</fullName>
    </submittedName>
</protein>
<evidence type="ECO:0000256" key="1">
    <source>
        <dbReference type="SAM" id="MobiDB-lite"/>
    </source>
</evidence>
<proteinExistence type="predicted"/>
<dbReference type="EMBL" id="JAJJMB010008202">
    <property type="protein sequence ID" value="KAI3925116.1"/>
    <property type="molecule type" value="Genomic_DNA"/>
</dbReference>
<dbReference type="AlphaFoldDB" id="A0AAD4SV59"/>
<evidence type="ECO:0000313" key="2">
    <source>
        <dbReference type="EMBL" id="KAI3925116.1"/>
    </source>
</evidence>
<evidence type="ECO:0000313" key="3">
    <source>
        <dbReference type="Proteomes" id="UP001202328"/>
    </source>
</evidence>
<keyword evidence="3" id="KW-1185">Reference proteome</keyword>